<feature type="region of interest" description="Disordered" evidence="8">
    <location>
        <begin position="1"/>
        <end position="24"/>
    </location>
</feature>
<evidence type="ECO:0000313" key="11">
    <source>
        <dbReference type="Proteomes" id="UP000288805"/>
    </source>
</evidence>
<evidence type="ECO:0000256" key="5">
    <source>
        <dbReference type="ARBA" id="ARBA00023015"/>
    </source>
</evidence>
<name>A0A438CR63_VITVI</name>
<evidence type="ECO:0000256" key="7">
    <source>
        <dbReference type="PROSITE-ProRule" id="PRU00042"/>
    </source>
</evidence>
<feature type="compositionally biased region" description="Basic and acidic residues" evidence="8">
    <location>
        <begin position="284"/>
        <end position="294"/>
    </location>
</feature>
<keyword evidence="6" id="KW-0804">Transcription</keyword>
<dbReference type="Proteomes" id="UP000288805">
    <property type="component" value="Unassembled WGS sequence"/>
</dbReference>
<comment type="caution">
    <text evidence="10">The sequence shown here is derived from an EMBL/GenBank/DDBJ whole genome shotgun (WGS) entry which is preliminary data.</text>
</comment>
<dbReference type="Pfam" id="PF13912">
    <property type="entry name" value="zf-C2H2_6"/>
    <property type="match status" value="3"/>
</dbReference>
<dbReference type="GO" id="GO:0043565">
    <property type="term" value="F:sequence-specific DNA binding"/>
    <property type="evidence" value="ECO:0007669"/>
    <property type="project" value="UniProtKB-ARBA"/>
</dbReference>
<feature type="compositionally biased region" description="Polar residues" evidence="8">
    <location>
        <begin position="141"/>
        <end position="150"/>
    </location>
</feature>
<evidence type="ECO:0000256" key="3">
    <source>
        <dbReference type="ARBA" id="ARBA00022771"/>
    </source>
</evidence>
<evidence type="ECO:0000256" key="6">
    <source>
        <dbReference type="ARBA" id="ARBA00023163"/>
    </source>
</evidence>
<feature type="compositionally biased region" description="Low complexity" evidence="8">
    <location>
        <begin position="190"/>
        <end position="205"/>
    </location>
</feature>
<dbReference type="AlphaFoldDB" id="A0A438CR63"/>
<dbReference type="PROSITE" id="PS50157">
    <property type="entry name" value="ZINC_FINGER_C2H2_2"/>
    <property type="match status" value="3"/>
</dbReference>
<keyword evidence="1" id="KW-0479">Metal-binding</keyword>
<feature type="compositionally biased region" description="Polar residues" evidence="8">
    <location>
        <begin position="159"/>
        <end position="173"/>
    </location>
</feature>
<dbReference type="InterPro" id="IPR044653">
    <property type="entry name" value="AZF1/2/3-like"/>
</dbReference>
<reference evidence="10 11" key="1">
    <citation type="journal article" date="2018" name="PLoS Genet.">
        <title>Population sequencing reveals clonal diversity and ancestral inbreeding in the grapevine cultivar Chardonnay.</title>
        <authorList>
            <person name="Roach M.J."/>
            <person name="Johnson D.L."/>
            <person name="Bohlmann J."/>
            <person name="van Vuuren H.J."/>
            <person name="Jones S.J."/>
            <person name="Pretorius I.S."/>
            <person name="Schmidt S.A."/>
            <person name="Borneman A.R."/>
        </authorList>
    </citation>
    <scope>NUCLEOTIDE SEQUENCE [LARGE SCALE GENOMIC DNA]</scope>
    <source>
        <strain evidence="11">cv. Chardonnay</strain>
        <tissue evidence="10">Leaf</tissue>
    </source>
</reference>
<dbReference type="GO" id="GO:0003700">
    <property type="term" value="F:DNA-binding transcription factor activity"/>
    <property type="evidence" value="ECO:0007669"/>
    <property type="project" value="InterPro"/>
</dbReference>
<protein>
    <submittedName>
        <fullName evidence="10">Zinc finger protein ZAT10</fullName>
    </submittedName>
</protein>
<dbReference type="InterPro" id="IPR036236">
    <property type="entry name" value="Znf_C2H2_sf"/>
</dbReference>
<dbReference type="SUPFAM" id="SSF57667">
    <property type="entry name" value="beta-beta-alpha zinc fingers"/>
    <property type="match status" value="1"/>
</dbReference>
<evidence type="ECO:0000256" key="8">
    <source>
        <dbReference type="SAM" id="MobiDB-lite"/>
    </source>
</evidence>
<feature type="domain" description="C2H2-type" evidence="9">
    <location>
        <begin position="104"/>
        <end position="131"/>
    </location>
</feature>
<feature type="domain" description="C2H2-type" evidence="9">
    <location>
        <begin position="360"/>
        <end position="382"/>
    </location>
</feature>
<dbReference type="EMBL" id="QGNW01002068">
    <property type="protein sequence ID" value="RVW25697.1"/>
    <property type="molecule type" value="Genomic_DNA"/>
</dbReference>
<accession>A0A438CR63</accession>
<evidence type="ECO:0000259" key="9">
    <source>
        <dbReference type="PROSITE" id="PS50157"/>
    </source>
</evidence>
<proteinExistence type="predicted"/>
<evidence type="ECO:0000256" key="2">
    <source>
        <dbReference type="ARBA" id="ARBA00022737"/>
    </source>
</evidence>
<feature type="compositionally biased region" description="Polar residues" evidence="8">
    <location>
        <begin position="83"/>
        <end position="96"/>
    </location>
</feature>
<feature type="compositionally biased region" description="Basic and acidic residues" evidence="8">
    <location>
        <begin position="1"/>
        <end position="13"/>
    </location>
</feature>
<dbReference type="PANTHER" id="PTHR45988:SF18">
    <property type="entry name" value="C2H2-TYPE ZINC FINGER FAMILY PROTEIN"/>
    <property type="match status" value="1"/>
</dbReference>
<evidence type="ECO:0000256" key="4">
    <source>
        <dbReference type="ARBA" id="ARBA00022833"/>
    </source>
</evidence>
<gene>
    <name evidence="10" type="primary">ZAT10_1</name>
    <name evidence="10" type="ORF">CK203_117665</name>
</gene>
<evidence type="ECO:0000256" key="1">
    <source>
        <dbReference type="ARBA" id="ARBA00022723"/>
    </source>
</evidence>
<evidence type="ECO:0000313" key="10">
    <source>
        <dbReference type="EMBL" id="RVW25697.1"/>
    </source>
</evidence>
<dbReference type="Gene3D" id="3.30.160.60">
    <property type="entry name" value="Classic Zinc Finger"/>
    <property type="match status" value="1"/>
</dbReference>
<feature type="region of interest" description="Disordered" evidence="8">
    <location>
        <begin position="137"/>
        <end position="226"/>
    </location>
</feature>
<dbReference type="GO" id="GO:0008270">
    <property type="term" value="F:zinc ion binding"/>
    <property type="evidence" value="ECO:0007669"/>
    <property type="project" value="UniProtKB-KW"/>
</dbReference>
<dbReference type="SMART" id="SM00355">
    <property type="entry name" value="ZnF_C2H2"/>
    <property type="match status" value="3"/>
</dbReference>
<dbReference type="InterPro" id="IPR013087">
    <property type="entry name" value="Znf_C2H2_type"/>
</dbReference>
<feature type="domain" description="C2H2-type" evidence="9">
    <location>
        <begin position="310"/>
        <end position="337"/>
    </location>
</feature>
<organism evidence="10 11">
    <name type="scientific">Vitis vinifera</name>
    <name type="common">Grape</name>
    <dbReference type="NCBI Taxonomy" id="29760"/>
    <lineage>
        <taxon>Eukaryota</taxon>
        <taxon>Viridiplantae</taxon>
        <taxon>Streptophyta</taxon>
        <taxon>Embryophyta</taxon>
        <taxon>Tracheophyta</taxon>
        <taxon>Spermatophyta</taxon>
        <taxon>Magnoliopsida</taxon>
        <taxon>eudicotyledons</taxon>
        <taxon>Gunneridae</taxon>
        <taxon>Pentapetalae</taxon>
        <taxon>rosids</taxon>
        <taxon>Vitales</taxon>
        <taxon>Vitaceae</taxon>
        <taxon>Viteae</taxon>
        <taxon>Vitis</taxon>
    </lineage>
</organism>
<dbReference type="PANTHER" id="PTHR45988">
    <property type="entry name" value="C2H2 TYPE ZINC FINGER TRANSCRIPTION FACTOR FAMILY-RELATED"/>
    <property type="match status" value="1"/>
</dbReference>
<dbReference type="PROSITE" id="PS00028">
    <property type="entry name" value="ZINC_FINGER_C2H2_1"/>
    <property type="match status" value="3"/>
</dbReference>
<feature type="region of interest" description="Disordered" evidence="8">
    <location>
        <begin position="268"/>
        <end position="294"/>
    </location>
</feature>
<feature type="region of interest" description="Disordered" evidence="8">
    <location>
        <begin position="79"/>
        <end position="98"/>
    </location>
</feature>
<keyword evidence="4" id="KW-0862">Zinc</keyword>
<keyword evidence="2" id="KW-0677">Repeat</keyword>
<keyword evidence="3 7" id="KW-0863">Zinc-finger</keyword>
<sequence length="421" mass="45651">MADHVPCEAEERQNLAPGGSPENRISLKLIKIPKQGGEEGSDKRGGVIMKATLVCSFNSKGLGCTKALKGPRRALLDDHGNWGSDSNKNATSNLKNGSEARSEAMCPVCSKVFQLKKAMYGHMRCHPEREWRGISPRLSAKTGSCSTVSQKNDELNPSAMKSTVVSSDTSPSQPLLLWKKTGRRGQNHPLSSSSTSVSSSDLSLSQKHGVKNKNQVSERSGEKKRQKVEVLQLGSLRNYPSKEVNIDGRGTLMLKEKALIDTELGPRQAGLDNNIEEESGSKNTTDRSKNGNKLDQEIVSESLLVAPREYKCSTCDKIFPTFQGLGGHRSSHSYKNNLQSMDTGEEKSKEGGSKAMVDGFKCNICSKTFPSGQALGGHKRIHFQGSTQAAPRQGSASGKSSKCLGDKVLDFDLNELPPMEE</sequence>
<keyword evidence="5" id="KW-0805">Transcription regulation</keyword>